<comment type="similarity">
    <text evidence="1">Belongs to the short-chain dehydrogenases/reductases (SDR) family.</text>
</comment>
<dbReference type="InterPro" id="IPR036291">
    <property type="entry name" value="NAD(P)-bd_dom_sf"/>
</dbReference>
<name>A0A1I0ECR1_9PROT</name>
<dbReference type="OrthoDB" id="5786478at2"/>
<dbReference type="InterPro" id="IPR052184">
    <property type="entry name" value="SDR_enzymes"/>
</dbReference>
<dbReference type="PANTHER" id="PTHR45458:SF1">
    <property type="entry name" value="SHORT CHAIN DEHYDROGENASE"/>
    <property type="match status" value="1"/>
</dbReference>
<evidence type="ECO:0000313" key="3">
    <source>
        <dbReference type="Proteomes" id="UP000183339"/>
    </source>
</evidence>
<dbReference type="Proteomes" id="UP000183339">
    <property type="component" value="Unassembled WGS sequence"/>
</dbReference>
<dbReference type="InterPro" id="IPR002347">
    <property type="entry name" value="SDR_fam"/>
</dbReference>
<dbReference type="Gene3D" id="3.40.50.720">
    <property type="entry name" value="NAD(P)-binding Rossmann-like Domain"/>
    <property type="match status" value="1"/>
</dbReference>
<dbReference type="PRINTS" id="PR00081">
    <property type="entry name" value="GDHRDH"/>
</dbReference>
<evidence type="ECO:0000256" key="1">
    <source>
        <dbReference type="RuleBase" id="RU000363"/>
    </source>
</evidence>
<evidence type="ECO:0000313" key="2">
    <source>
        <dbReference type="EMBL" id="SET43037.1"/>
    </source>
</evidence>
<proteinExistence type="inferred from homology"/>
<dbReference type="PRINTS" id="PR00080">
    <property type="entry name" value="SDRFAMILY"/>
</dbReference>
<dbReference type="PANTHER" id="PTHR45458">
    <property type="entry name" value="SHORT-CHAIN DEHYDROGENASE/REDUCTASE SDR"/>
    <property type="match status" value="1"/>
</dbReference>
<sequence>MKTALITGANRGIGLEFARQYAAEGWRVLACARHPEKAGELQMLANQHPERMKVHALDVADHRQIDELGRSLSGESIDLLLNNAGIYAEAHRSGIFRSEDYEAWMRTFLVNTMATLKMAQTFASQIARSSQKKIVTISSKMGSIEDNDGGGSYMYRSSKAAVNMVVKSLSIDLKQAGVIAVVLHPGWVKTDMGGANALISSAQSVSGMRQVIDRLTLKDSGRFIEYDGKPVPW</sequence>
<reference evidence="2 3" key="1">
    <citation type="submission" date="2016-10" db="EMBL/GenBank/DDBJ databases">
        <authorList>
            <person name="de Groot N.N."/>
        </authorList>
    </citation>
    <scope>NUCLEOTIDE SEQUENCE [LARGE SCALE GENOMIC DNA]</scope>
    <source>
        <strain evidence="2 3">Nl7</strain>
    </source>
</reference>
<dbReference type="AlphaFoldDB" id="A0A1I0ECR1"/>
<accession>A0A1I0ECR1</accession>
<dbReference type="RefSeq" id="WP_074708279.1">
    <property type="nucleotide sequence ID" value="NZ_FOHI01000006.1"/>
</dbReference>
<organism evidence="2 3">
    <name type="scientific">Nitrosospira multiformis</name>
    <dbReference type="NCBI Taxonomy" id="1231"/>
    <lineage>
        <taxon>Bacteria</taxon>
        <taxon>Pseudomonadati</taxon>
        <taxon>Pseudomonadota</taxon>
        <taxon>Betaproteobacteria</taxon>
        <taxon>Nitrosomonadales</taxon>
        <taxon>Nitrosomonadaceae</taxon>
        <taxon>Nitrosospira</taxon>
    </lineage>
</organism>
<gene>
    <name evidence="2" type="ORF">SAMN05216412_106124</name>
</gene>
<dbReference type="GO" id="GO:0016616">
    <property type="term" value="F:oxidoreductase activity, acting on the CH-OH group of donors, NAD or NADP as acceptor"/>
    <property type="evidence" value="ECO:0007669"/>
    <property type="project" value="TreeGrafter"/>
</dbReference>
<dbReference type="SUPFAM" id="SSF51735">
    <property type="entry name" value="NAD(P)-binding Rossmann-fold domains"/>
    <property type="match status" value="1"/>
</dbReference>
<dbReference type="EMBL" id="FOHI01000006">
    <property type="protein sequence ID" value="SET43037.1"/>
    <property type="molecule type" value="Genomic_DNA"/>
</dbReference>
<dbReference type="CDD" id="cd05325">
    <property type="entry name" value="carb_red_sniffer_like_SDR_c"/>
    <property type="match status" value="1"/>
</dbReference>
<protein>
    <submittedName>
        <fullName evidence="2">NAD(P)-dependent dehydrogenase, short-chain alcohol dehydrogenase family</fullName>
    </submittedName>
</protein>
<dbReference type="Pfam" id="PF00106">
    <property type="entry name" value="adh_short"/>
    <property type="match status" value="1"/>
</dbReference>